<evidence type="ECO:0000313" key="1">
    <source>
        <dbReference type="EMBL" id="OZI17664.1"/>
    </source>
</evidence>
<sequence length="137" mass="14786">MLTYCYTLAPDDNGTLLISFPDVPEAAAVTERDQDAAREAFEGLEAALQMYVDARRPIPMPAAVGDGSVTLGALVTAKVLLSNEMVNQGIRKAELARRLGVHMPQVDRLLDLAHASKIEAVEAAVQRLGRRLEVSMA</sequence>
<dbReference type="AlphaFoldDB" id="A0A261QY26"/>
<gene>
    <name evidence="1" type="ORF">CAL19_11095</name>
</gene>
<dbReference type="RefSeq" id="WP_094796796.1">
    <property type="nucleotide sequence ID" value="NZ_NEVI01000016.1"/>
</dbReference>
<comment type="caution">
    <text evidence="1">The sequence shown here is derived from an EMBL/GenBank/DDBJ whole genome shotgun (WGS) entry which is preliminary data.</text>
</comment>
<dbReference type="Gene3D" id="3.30.160.250">
    <property type="match status" value="1"/>
</dbReference>
<evidence type="ECO:0000313" key="2">
    <source>
        <dbReference type="Proteomes" id="UP000216947"/>
    </source>
</evidence>
<proteinExistence type="predicted"/>
<reference evidence="2" key="1">
    <citation type="submission" date="2017-05" db="EMBL/GenBank/DDBJ databases">
        <title>Complete and WGS of Bordetella genogroups.</title>
        <authorList>
            <person name="Spilker T."/>
            <person name="Lipuma J."/>
        </authorList>
    </citation>
    <scope>NUCLEOTIDE SEQUENCE [LARGE SCALE GENOMIC DNA]</scope>
    <source>
        <strain evidence="2">AU18089</strain>
    </source>
</reference>
<dbReference type="Proteomes" id="UP000216947">
    <property type="component" value="Unassembled WGS sequence"/>
</dbReference>
<keyword evidence="2" id="KW-1185">Reference proteome</keyword>
<accession>A0A261QY26</accession>
<protein>
    <submittedName>
        <fullName evidence="1">HicB family protein</fullName>
    </submittedName>
</protein>
<name>A0A261QY26_9BORD</name>
<dbReference type="OrthoDB" id="5772151at2"/>
<organism evidence="1 2">
    <name type="scientific">Bordetella genomosp. 7</name>
    <dbReference type="NCBI Taxonomy" id="1416805"/>
    <lineage>
        <taxon>Bacteria</taxon>
        <taxon>Pseudomonadati</taxon>
        <taxon>Pseudomonadota</taxon>
        <taxon>Betaproteobacteria</taxon>
        <taxon>Burkholderiales</taxon>
        <taxon>Alcaligenaceae</taxon>
        <taxon>Bordetella</taxon>
    </lineage>
</organism>
<dbReference type="EMBL" id="NEVK01000006">
    <property type="protein sequence ID" value="OZI17664.1"/>
    <property type="molecule type" value="Genomic_DNA"/>
</dbReference>